<dbReference type="SMART" id="SM00858">
    <property type="entry name" value="SAF"/>
    <property type="match status" value="1"/>
</dbReference>
<dbReference type="AlphaFoldDB" id="A0A0P6XRP5"/>
<evidence type="ECO:0000259" key="1">
    <source>
        <dbReference type="PROSITE" id="PS50844"/>
    </source>
</evidence>
<dbReference type="InterPro" id="IPR006190">
    <property type="entry name" value="SAF_AFP_Neu5Ac"/>
</dbReference>
<dbReference type="Pfam" id="PF03102">
    <property type="entry name" value="NeuB"/>
    <property type="match status" value="1"/>
</dbReference>
<comment type="caution">
    <text evidence="2">The sequence shown here is derived from an EMBL/GenBank/DDBJ whole genome shotgun (WGS) entry which is preliminary data.</text>
</comment>
<sequence length="357" mass="39858">MSVEIKIGNRIIGDNHPTYFVADIAANHDGSLERAKYLIKLAKQAGADAAKFQNFAAPKIVSDYGFKALGSQQSHQASWKRSVFEVYQSASIPFEWTYELKETCDKVGIDYFSAPYDFEAIDFLDEHMPVYKIGSGDIDWLEAIERIARKGKPVFLATGASNIGDVQRAVHTVLAHNPQLVLMQCNTNYTGSIENFKHVHLNVLKTYRAMFPNVVLGLSDHTPGHAAVLGAVALGARVIEKHFTDDNTREGPDHAFALDPIAWEEMVMRTRELEMALGDGDKRVADNERETVILQRRCLRAARDIRAGEIITREMIDVLRPATPGAILPPEIDRVIGTKALRDLPYGKEIRWTDLGD</sequence>
<dbReference type="STRING" id="360411.AC812_15925"/>
<dbReference type="InterPro" id="IPR013132">
    <property type="entry name" value="PseI/NeuA/B-like_N"/>
</dbReference>
<protein>
    <submittedName>
        <fullName evidence="2">N-acetylneuraminate synthase</fullName>
    </submittedName>
</protein>
<name>A0A0P6XRP5_9CHLR</name>
<accession>A0A0P6XRP5</accession>
<dbReference type="EMBL" id="LGHJ01000024">
    <property type="protein sequence ID" value="KPL72323.1"/>
    <property type="molecule type" value="Genomic_DNA"/>
</dbReference>
<feature type="domain" description="AFP-like" evidence="1">
    <location>
        <begin position="298"/>
        <end position="357"/>
    </location>
</feature>
<dbReference type="SUPFAM" id="SSF51269">
    <property type="entry name" value="AFP III-like domain"/>
    <property type="match status" value="1"/>
</dbReference>
<evidence type="ECO:0000313" key="3">
    <source>
        <dbReference type="Proteomes" id="UP000050514"/>
    </source>
</evidence>
<dbReference type="InterPro" id="IPR051690">
    <property type="entry name" value="PseI-like"/>
</dbReference>
<evidence type="ECO:0000313" key="2">
    <source>
        <dbReference type="EMBL" id="KPL72323.1"/>
    </source>
</evidence>
<dbReference type="OrthoDB" id="9814210at2"/>
<dbReference type="Gene3D" id="3.90.1210.10">
    <property type="entry name" value="Antifreeze-like/N-acetylneuraminic acid synthase C-terminal domain"/>
    <property type="match status" value="1"/>
</dbReference>
<dbReference type="InterPro" id="IPR013974">
    <property type="entry name" value="SAF"/>
</dbReference>
<reference evidence="2 3" key="1">
    <citation type="submission" date="2015-07" db="EMBL/GenBank/DDBJ databases">
        <title>Draft genome of Bellilinea caldifistulae DSM 17877.</title>
        <authorList>
            <person name="Hemp J."/>
            <person name="Ward L.M."/>
            <person name="Pace L.A."/>
            <person name="Fischer W.W."/>
        </authorList>
    </citation>
    <scope>NUCLEOTIDE SEQUENCE [LARGE SCALE GENOMIC DNA]</scope>
    <source>
        <strain evidence="2 3">GOMI-1</strain>
    </source>
</reference>
<dbReference type="Gene3D" id="3.20.20.70">
    <property type="entry name" value="Aldolase class I"/>
    <property type="match status" value="1"/>
</dbReference>
<dbReference type="RefSeq" id="WP_061913435.1">
    <property type="nucleotide sequence ID" value="NZ_DF967971.1"/>
</dbReference>
<dbReference type="PATRIC" id="fig|360411.5.peg.1058"/>
<dbReference type="GO" id="GO:0047444">
    <property type="term" value="F:N-acylneuraminate-9-phosphate synthase activity"/>
    <property type="evidence" value="ECO:0007669"/>
    <property type="project" value="TreeGrafter"/>
</dbReference>
<dbReference type="PANTHER" id="PTHR42966:SF2">
    <property type="entry name" value="PSEUDAMINIC ACID SYNTHASE"/>
    <property type="match status" value="1"/>
</dbReference>
<proteinExistence type="predicted"/>
<dbReference type="PROSITE" id="PS50844">
    <property type="entry name" value="AFP_LIKE"/>
    <property type="match status" value="1"/>
</dbReference>
<dbReference type="SUPFAM" id="SSF51569">
    <property type="entry name" value="Aldolase"/>
    <property type="match status" value="1"/>
</dbReference>
<dbReference type="Proteomes" id="UP000050514">
    <property type="component" value="Unassembled WGS sequence"/>
</dbReference>
<dbReference type="PANTHER" id="PTHR42966">
    <property type="entry name" value="N-ACETYLNEURAMINATE SYNTHASE"/>
    <property type="match status" value="1"/>
</dbReference>
<keyword evidence="3" id="KW-1185">Reference proteome</keyword>
<dbReference type="GO" id="GO:0016051">
    <property type="term" value="P:carbohydrate biosynthetic process"/>
    <property type="evidence" value="ECO:0007669"/>
    <property type="project" value="InterPro"/>
</dbReference>
<dbReference type="CDD" id="cd11615">
    <property type="entry name" value="SAF_NeuB_like"/>
    <property type="match status" value="1"/>
</dbReference>
<dbReference type="InterPro" id="IPR036732">
    <property type="entry name" value="AFP_Neu5c_C_sf"/>
</dbReference>
<organism evidence="2 3">
    <name type="scientific">Bellilinea caldifistulae</name>
    <dbReference type="NCBI Taxonomy" id="360411"/>
    <lineage>
        <taxon>Bacteria</taxon>
        <taxon>Bacillati</taxon>
        <taxon>Chloroflexota</taxon>
        <taxon>Anaerolineae</taxon>
        <taxon>Anaerolineales</taxon>
        <taxon>Anaerolineaceae</taxon>
        <taxon>Bellilinea</taxon>
    </lineage>
</organism>
<gene>
    <name evidence="2" type="ORF">AC812_15925</name>
</gene>
<dbReference type="InterPro" id="IPR057736">
    <property type="entry name" value="SAF_PseI/NeuA/NeuB"/>
</dbReference>
<dbReference type="InterPro" id="IPR013785">
    <property type="entry name" value="Aldolase_TIM"/>
</dbReference>
<dbReference type="Pfam" id="PF08666">
    <property type="entry name" value="SAF"/>
    <property type="match status" value="1"/>
</dbReference>